<dbReference type="Proteomes" id="UP001595556">
    <property type="component" value="Unassembled WGS sequence"/>
</dbReference>
<dbReference type="Gene3D" id="2.60.120.10">
    <property type="entry name" value="Jelly Rolls"/>
    <property type="match status" value="1"/>
</dbReference>
<reference evidence="2" key="1">
    <citation type="journal article" date="2019" name="Int. J. Syst. Evol. Microbiol.">
        <title>The Global Catalogue of Microorganisms (GCM) 10K type strain sequencing project: providing services to taxonomists for standard genome sequencing and annotation.</title>
        <authorList>
            <consortium name="The Broad Institute Genomics Platform"/>
            <consortium name="The Broad Institute Genome Sequencing Center for Infectious Disease"/>
            <person name="Wu L."/>
            <person name="Ma J."/>
        </authorList>
    </citation>
    <scope>NUCLEOTIDE SEQUENCE [LARGE SCALE GENOMIC DNA]</scope>
    <source>
        <strain evidence="2">KCTC 52168</strain>
    </source>
</reference>
<dbReference type="InterPro" id="IPR014710">
    <property type="entry name" value="RmlC-like_jellyroll"/>
</dbReference>
<organism evidence="1 2">
    <name type="scientific">Piscinibacterium candidicorallinum</name>
    <dbReference type="NCBI Taxonomy" id="1793872"/>
    <lineage>
        <taxon>Bacteria</taxon>
        <taxon>Pseudomonadati</taxon>
        <taxon>Pseudomonadota</taxon>
        <taxon>Betaproteobacteria</taxon>
        <taxon>Burkholderiales</taxon>
        <taxon>Piscinibacterium</taxon>
    </lineage>
</organism>
<comment type="caution">
    <text evidence="1">The sequence shown here is derived from an EMBL/GenBank/DDBJ whole genome shotgun (WGS) entry which is preliminary data.</text>
</comment>
<dbReference type="InterPro" id="IPR011051">
    <property type="entry name" value="RmlC_Cupin_sf"/>
</dbReference>
<proteinExistence type="predicted"/>
<gene>
    <name evidence="1" type="ORF">ACFOEN_13625</name>
</gene>
<evidence type="ECO:0000313" key="2">
    <source>
        <dbReference type="Proteomes" id="UP001595556"/>
    </source>
</evidence>
<protein>
    <submittedName>
        <fullName evidence="1">Cupin</fullName>
    </submittedName>
</protein>
<name>A0ABV7H4T4_9BURK</name>
<dbReference type="EMBL" id="JBHRTI010000007">
    <property type="protein sequence ID" value="MFC3148667.1"/>
    <property type="molecule type" value="Genomic_DNA"/>
</dbReference>
<dbReference type="SUPFAM" id="SSF51182">
    <property type="entry name" value="RmlC-like cupins"/>
    <property type="match status" value="1"/>
</dbReference>
<dbReference type="RefSeq" id="WP_377304814.1">
    <property type="nucleotide sequence ID" value="NZ_CP180191.1"/>
</dbReference>
<evidence type="ECO:0000313" key="1">
    <source>
        <dbReference type="EMBL" id="MFC3148667.1"/>
    </source>
</evidence>
<accession>A0ABV7H4T4</accession>
<sequence>MTARALSIHPVHLDADRGAHSEPAFGGMPWYADYVQRHAADGARGRLVSMYRFEASWDSWEMHPEGSEVVVCTEGRMTLLQETATGVTRIELAAGEYAINPPGVWHTADLTEPATALFITAGWGTQHRAR</sequence>
<keyword evidence="2" id="KW-1185">Reference proteome</keyword>